<dbReference type="InterPro" id="IPR038763">
    <property type="entry name" value="DHH_sf"/>
</dbReference>
<evidence type="ECO:0000313" key="2">
    <source>
        <dbReference type="EMBL" id="EPX83728.1"/>
    </source>
</evidence>
<keyword evidence="2" id="KW-0378">Hydrolase</keyword>
<dbReference type="GO" id="GO:0003676">
    <property type="term" value="F:nucleic acid binding"/>
    <property type="evidence" value="ECO:0007669"/>
    <property type="project" value="InterPro"/>
</dbReference>
<dbReference type="EMBL" id="APVH01000014">
    <property type="protein sequence ID" value="EPX83728.1"/>
    <property type="molecule type" value="Genomic_DNA"/>
</dbReference>
<name>S9QVU3_9RHOB</name>
<protein>
    <submittedName>
        <fullName evidence="2">Phosphohydrolase (DHH superfamily)</fullName>
    </submittedName>
</protein>
<dbReference type="eggNOG" id="COG2404">
    <property type="taxonomic scope" value="Bacteria"/>
</dbReference>
<dbReference type="SUPFAM" id="SSF64182">
    <property type="entry name" value="DHH phosphoesterases"/>
    <property type="match status" value="1"/>
</dbReference>
<dbReference type="Proteomes" id="UP000015347">
    <property type="component" value="Unassembled WGS sequence"/>
</dbReference>
<dbReference type="HOGENOM" id="CLU_054374_1_1_5"/>
<dbReference type="GO" id="GO:0016787">
    <property type="term" value="F:hydrolase activity"/>
    <property type="evidence" value="ECO:0007669"/>
    <property type="project" value="UniProtKB-KW"/>
</dbReference>
<dbReference type="InterPro" id="IPR003156">
    <property type="entry name" value="DHHA1_dom"/>
</dbReference>
<reference evidence="3" key="1">
    <citation type="journal article" date="2014" name="Stand. Genomic Sci.">
        <title>Genome sequence of the exopolysaccharide-producing Salipiger mucosus type strain (DSM 16094(T)), a moderately halophilic member of the Roseobacter clade.</title>
        <authorList>
            <person name="Riedel T."/>
            <person name="Spring S."/>
            <person name="Fiebig A."/>
            <person name="Petersen J."/>
            <person name="Kyrpides N.C."/>
            <person name="Goker M."/>
            <person name="Klenk H.P."/>
        </authorList>
    </citation>
    <scope>NUCLEOTIDE SEQUENCE [LARGE SCALE GENOMIC DNA]</scope>
    <source>
        <strain evidence="3">DSM 16094</strain>
    </source>
</reference>
<feature type="domain" description="DHHA1" evidence="1">
    <location>
        <begin position="192"/>
        <end position="243"/>
    </location>
</feature>
<proteinExistence type="predicted"/>
<evidence type="ECO:0000259" key="1">
    <source>
        <dbReference type="Pfam" id="PF02272"/>
    </source>
</evidence>
<dbReference type="Gene3D" id="3.10.310.30">
    <property type="match status" value="1"/>
</dbReference>
<gene>
    <name evidence="2" type="ORF">Salmuc_03629</name>
</gene>
<accession>S9QVU3</accession>
<comment type="caution">
    <text evidence="2">The sequence shown here is derived from an EMBL/GenBank/DDBJ whole genome shotgun (WGS) entry which is preliminary data.</text>
</comment>
<evidence type="ECO:0000313" key="3">
    <source>
        <dbReference type="Proteomes" id="UP000015347"/>
    </source>
</evidence>
<dbReference type="AlphaFoldDB" id="S9QVU3"/>
<keyword evidence="3" id="KW-1185">Reference proteome</keyword>
<dbReference type="STRING" id="1123237.Salmuc_03629"/>
<sequence length="248" mass="27950">MIMVDFSYNAETLTAMNDECRSMLVLDHHKSAGKELEGTIRKQTDRSAMENWMVAIREDSRHASPIGIFDMDRSGARLAWDVLFYSMTAPALVEYVEDRDLWRHELPDTQAINQYIMSFDQTFQNWSRMDAALNEDRSKAIAQGEAILRQKNLDMESVVLEARRRMTLFGYDVPVVNAPHYMASDIARKLFDGSPFVAIYYDLADGRKFSLRAPDESSVDVSELASTFDNGGGHAKAAGFTAPAGWEG</sequence>
<dbReference type="Pfam" id="PF02272">
    <property type="entry name" value="DHHA1"/>
    <property type="match status" value="1"/>
</dbReference>
<organism evidence="2 3">
    <name type="scientific">Salipiger mucosus DSM 16094</name>
    <dbReference type="NCBI Taxonomy" id="1123237"/>
    <lineage>
        <taxon>Bacteria</taxon>
        <taxon>Pseudomonadati</taxon>
        <taxon>Pseudomonadota</taxon>
        <taxon>Alphaproteobacteria</taxon>
        <taxon>Rhodobacterales</taxon>
        <taxon>Roseobacteraceae</taxon>
        <taxon>Salipiger</taxon>
    </lineage>
</organism>